<dbReference type="Gene3D" id="1.25.40.10">
    <property type="entry name" value="Tetratricopeptide repeat domain"/>
    <property type="match status" value="1"/>
</dbReference>
<evidence type="ECO:0000313" key="3">
    <source>
        <dbReference type="EMBL" id="JAO06309.1"/>
    </source>
</evidence>
<dbReference type="PANTHER" id="PTHR22904:SF523">
    <property type="entry name" value="STRESS-INDUCED-PHOSPHOPROTEIN 1"/>
    <property type="match status" value="1"/>
</dbReference>
<sequence>MLVERRNLCDSLTPSFINVLSHFSGCLRVCGQQAFWQPELSTGISRFIWLLVVVYQNARWSTAFVDKISFTFGPGKGKKPQNAMLLVGTFSRQVNSPLFLFLQFSVFGSRTAGRPVRCVAVDDGSRCALSKAEFMEKVRQSNEACQRGDFREAVRLYGDALQADPQNCILYSNRSAALLKLGQHQAALEDAEKACGLNPKWLKVRIPTLLSHKQGISQGVTMHLHHGPELNQVIGSWFRTSLVQ</sequence>
<gene>
    <name evidence="3" type="primary">TTC28</name>
</gene>
<dbReference type="AlphaFoldDB" id="A0A0S7ENX4"/>
<proteinExistence type="predicted"/>
<evidence type="ECO:0000256" key="1">
    <source>
        <dbReference type="ARBA" id="ARBA00022737"/>
    </source>
</evidence>
<dbReference type="GO" id="GO:0051879">
    <property type="term" value="F:Hsp90 protein binding"/>
    <property type="evidence" value="ECO:0007669"/>
    <property type="project" value="TreeGrafter"/>
</dbReference>
<accession>A0A0S7ENX4</accession>
<dbReference type="EMBL" id="GBYX01475366">
    <property type="protein sequence ID" value="JAO06309.1"/>
    <property type="molecule type" value="Transcribed_RNA"/>
</dbReference>
<dbReference type="SUPFAM" id="SSF48452">
    <property type="entry name" value="TPR-like"/>
    <property type="match status" value="1"/>
</dbReference>
<name>A0A0S7ENX4_9TELE</name>
<dbReference type="InterPro" id="IPR019734">
    <property type="entry name" value="TPR_rpt"/>
</dbReference>
<keyword evidence="1" id="KW-0677">Repeat</keyword>
<dbReference type="InterPro" id="IPR011990">
    <property type="entry name" value="TPR-like_helical_dom_sf"/>
</dbReference>
<keyword evidence="2" id="KW-0802">TPR repeat</keyword>
<organism evidence="3">
    <name type="scientific">Poeciliopsis prolifica</name>
    <name type="common">blackstripe livebearer</name>
    <dbReference type="NCBI Taxonomy" id="188132"/>
    <lineage>
        <taxon>Eukaryota</taxon>
        <taxon>Metazoa</taxon>
        <taxon>Chordata</taxon>
        <taxon>Craniata</taxon>
        <taxon>Vertebrata</taxon>
        <taxon>Euteleostomi</taxon>
        <taxon>Actinopterygii</taxon>
        <taxon>Neopterygii</taxon>
        <taxon>Teleostei</taxon>
        <taxon>Neoteleostei</taxon>
        <taxon>Acanthomorphata</taxon>
        <taxon>Ovalentaria</taxon>
        <taxon>Atherinomorphae</taxon>
        <taxon>Cyprinodontiformes</taxon>
        <taxon>Poeciliidae</taxon>
        <taxon>Poeciliinae</taxon>
        <taxon>Poeciliopsis</taxon>
    </lineage>
</organism>
<protein>
    <submittedName>
        <fullName evidence="3">TTC28</fullName>
    </submittedName>
</protein>
<dbReference type="SMART" id="SM00028">
    <property type="entry name" value="TPR"/>
    <property type="match status" value="2"/>
</dbReference>
<reference evidence="3" key="1">
    <citation type="submission" date="2014-12" db="EMBL/GenBank/DDBJ databases">
        <title>Parallel Evolution in Life History Adaptation Evident in the Tissue-Specific Poeciliopsis prolifica transcriptome.</title>
        <authorList>
            <person name="Jue N.K."/>
            <person name="Foley R.J."/>
            <person name="Obergfell C."/>
            <person name="Reznick D.N."/>
            <person name="O'Neill R.J."/>
            <person name="O'Neill M.J."/>
        </authorList>
    </citation>
    <scope>NUCLEOTIDE SEQUENCE</scope>
</reference>
<evidence type="ECO:0000256" key="2">
    <source>
        <dbReference type="ARBA" id="ARBA00022803"/>
    </source>
</evidence>
<dbReference type="PANTHER" id="PTHR22904">
    <property type="entry name" value="TPR REPEAT CONTAINING PROTEIN"/>
    <property type="match status" value="1"/>
</dbReference>